<keyword evidence="2" id="KW-1185">Reference proteome</keyword>
<evidence type="ECO:0000313" key="1">
    <source>
        <dbReference type="EMBL" id="MBP1924998.1"/>
    </source>
</evidence>
<sequence length="168" mass="20336">MELKILDINITNENIEQKIYEKINLEEFELDKEYDIVASFYNRDLIEDSLNEDVLYEIKKKHFKFIKIVRNIFEKNNIIINKFYLMGTIVELLDDEIDIKIKKSNSKNIKSNVIWPCKEIFIYEDGKNKLDSLLFTNQISMEEYESNLEDLKYELSIYENEEEFEYLN</sequence>
<name>A0ABS4GBD2_9FIRM</name>
<accession>A0ABS4GBD2</accession>
<reference evidence="1 2" key="1">
    <citation type="submission" date="2021-03" db="EMBL/GenBank/DDBJ databases">
        <title>Genomic Encyclopedia of Type Strains, Phase IV (KMG-IV): sequencing the most valuable type-strain genomes for metagenomic binning, comparative biology and taxonomic classification.</title>
        <authorList>
            <person name="Goeker M."/>
        </authorList>
    </citation>
    <scope>NUCLEOTIDE SEQUENCE [LARGE SCALE GENOMIC DNA]</scope>
    <source>
        <strain evidence="1 2">DSM 24004</strain>
    </source>
</reference>
<dbReference type="RefSeq" id="WP_209510754.1">
    <property type="nucleotide sequence ID" value="NZ_JAGGKS010000002.1"/>
</dbReference>
<protein>
    <submittedName>
        <fullName evidence="1">Uncharacterized protein</fullName>
    </submittedName>
</protein>
<comment type="caution">
    <text evidence="1">The sequence shown here is derived from an EMBL/GenBank/DDBJ whole genome shotgun (WGS) entry which is preliminary data.</text>
</comment>
<dbReference type="EMBL" id="JAGGKS010000002">
    <property type="protein sequence ID" value="MBP1924998.1"/>
    <property type="molecule type" value="Genomic_DNA"/>
</dbReference>
<dbReference type="Proteomes" id="UP001519342">
    <property type="component" value="Unassembled WGS sequence"/>
</dbReference>
<evidence type="ECO:0000313" key="2">
    <source>
        <dbReference type="Proteomes" id="UP001519342"/>
    </source>
</evidence>
<organism evidence="1 2">
    <name type="scientific">Sedimentibacter acidaminivorans</name>
    <dbReference type="NCBI Taxonomy" id="913099"/>
    <lineage>
        <taxon>Bacteria</taxon>
        <taxon>Bacillati</taxon>
        <taxon>Bacillota</taxon>
        <taxon>Tissierellia</taxon>
        <taxon>Sedimentibacter</taxon>
    </lineage>
</organism>
<proteinExistence type="predicted"/>
<gene>
    <name evidence="1" type="ORF">J2Z76_000855</name>
</gene>